<feature type="coiled-coil region" evidence="15">
    <location>
        <begin position="28"/>
        <end position="62"/>
    </location>
</feature>
<evidence type="ECO:0000256" key="12">
    <source>
        <dbReference type="ARBA" id="ARBA00022932"/>
    </source>
</evidence>
<dbReference type="GO" id="GO:0008270">
    <property type="term" value="F:zinc ion binding"/>
    <property type="evidence" value="ECO:0007669"/>
    <property type="project" value="UniProtKB-KW"/>
</dbReference>
<dbReference type="SUPFAM" id="SSF56672">
    <property type="entry name" value="DNA/RNA polymerases"/>
    <property type="match status" value="1"/>
</dbReference>
<evidence type="ECO:0000256" key="4">
    <source>
        <dbReference type="ARBA" id="ARBA00022679"/>
    </source>
</evidence>
<evidence type="ECO:0000256" key="2">
    <source>
        <dbReference type="ARBA" id="ARBA00012417"/>
    </source>
</evidence>
<dbReference type="Gene3D" id="1.10.150.810">
    <property type="match status" value="1"/>
</dbReference>
<sequence>MIVDQYIGVTDIVHNELACKATYGSNFYNHQQKRQKEIKQKVEMIKERINNLSETKKENDKRIINEIIAELENRRVLNRIIVHFDLDMFFAAVEIKNNPSLADKPIAVGSNEMISTSNYVARKYGVRSAMPGFIGKKLCPEFDIADYDPTMGNYSLDEVYIDLTEYVFENYSIEKSVDIEELRKLTELSDVIWEYAFEVVQRIRERVFTETQLTISAGISCNVLLAKICSDFEKPNGQFMVKGHRDEVIDFVSKINVRKFPGIGRVRGQLLDELDIKIGSDIFNIRDLLFTMFTKNEVYFFLKISLGIGSSTTEQDDEPQKSHSRELTIGGELKKFDEICEIIDNLSQRLSEDLRKTEQIGRTISLKLKKVTFNVLLKSKSITTFTDEPEVIAKVAKEILTSIMESAQNSVGYRLIGVKISNLINRNQTNEIVNDQPTLFQFMKNKNNNMVLTENLTIQNKIFECVLCESSFQDELELISHKENCYGDIDESLADEYLSSDEQLDSSSPIPELSFDNIQQTNQNNQQLNLTCPICQRMCNFKDNQELNKHIDTCLNRDINLPRNVNLKKLS</sequence>
<evidence type="ECO:0000259" key="16">
    <source>
        <dbReference type="PROSITE" id="PS50173"/>
    </source>
</evidence>
<dbReference type="PROSITE" id="PS50173">
    <property type="entry name" value="UMUC"/>
    <property type="match status" value="1"/>
</dbReference>
<keyword evidence="18" id="KW-1185">Reference proteome</keyword>
<dbReference type="GO" id="GO:0003887">
    <property type="term" value="F:DNA-directed DNA polymerase activity"/>
    <property type="evidence" value="ECO:0007669"/>
    <property type="project" value="UniProtKB-KW"/>
</dbReference>
<keyword evidence="5" id="KW-0548">Nucleotidyltransferase</keyword>
<dbReference type="InterPro" id="IPR043128">
    <property type="entry name" value="Rev_trsase/Diguanyl_cyclase"/>
</dbReference>
<dbReference type="AlphaFoldDB" id="A0A9Q0RLN2"/>
<keyword evidence="15" id="KW-0175">Coiled coil</keyword>
<dbReference type="PANTHER" id="PTHR11076">
    <property type="entry name" value="DNA REPAIR POLYMERASE UMUC / TRANSFERASE FAMILY MEMBER"/>
    <property type="match status" value="1"/>
</dbReference>
<organism evidence="17 18">
    <name type="scientific">Blomia tropicalis</name>
    <name type="common">Mite</name>
    <dbReference type="NCBI Taxonomy" id="40697"/>
    <lineage>
        <taxon>Eukaryota</taxon>
        <taxon>Metazoa</taxon>
        <taxon>Ecdysozoa</taxon>
        <taxon>Arthropoda</taxon>
        <taxon>Chelicerata</taxon>
        <taxon>Arachnida</taxon>
        <taxon>Acari</taxon>
        <taxon>Acariformes</taxon>
        <taxon>Sarcoptiformes</taxon>
        <taxon>Astigmata</taxon>
        <taxon>Glycyphagoidea</taxon>
        <taxon>Echimyopodidae</taxon>
        <taxon>Blomia</taxon>
    </lineage>
</organism>
<accession>A0A9Q0RLN2</accession>
<keyword evidence="6" id="KW-0235">DNA replication</keyword>
<comment type="catalytic activity">
    <reaction evidence="14">
        <text>DNA(n) + a 2'-deoxyribonucleoside 5'-triphosphate = DNA(n+1) + diphosphate</text>
        <dbReference type="Rhea" id="RHEA:22508"/>
        <dbReference type="Rhea" id="RHEA-COMP:17339"/>
        <dbReference type="Rhea" id="RHEA-COMP:17340"/>
        <dbReference type="ChEBI" id="CHEBI:33019"/>
        <dbReference type="ChEBI" id="CHEBI:61560"/>
        <dbReference type="ChEBI" id="CHEBI:173112"/>
        <dbReference type="EC" id="2.7.7.7"/>
    </reaction>
</comment>
<keyword evidence="4" id="KW-0808">Transferase</keyword>
<evidence type="ECO:0000313" key="18">
    <source>
        <dbReference type="Proteomes" id="UP001142055"/>
    </source>
</evidence>
<dbReference type="EC" id="2.7.7.7" evidence="2"/>
<dbReference type="Gene3D" id="1.10.150.20">
    <property type="entry name" value="5' to 3' exonuclease, C-terminal subdomain"/>
    <property type="match status" value="1"/>
</dbReference>
<dbReference type="GO" id="GO:0006281">
    <property type="term" value="P:DNA repair"/>
    <property type="evidence" value="ECO:0007669"/>
    <property type="project" value="UniProtKB-KW"/>
</dbReference>
<keyword evidence="11" id="KW-0460">Magnesium</keyword>
<dbReference type="InterPro" id="IPR036775">
    <property type="entry name" value="DNA_pol_Y-fam_lit_finger_sf"/>
</dbReference>
<keyword evidence="10" id="KW-0862">Zinc</keyword>
<dbReference type="GO" id="GO:0005634">
    <property type="term" value="C:nucleus"/>
    <property type="evidence" value="ECO:0007669"/>
    <property type="project" value="TreeGrafter"/>
</dbReference>
<dbReference type="InterPro" id="IPR022880">
    <property type="entry name" value="DNApol_IV"/>
</dbReference>
<dbReference type="InterPro" id="IPR001126">
    <property type="entry name" value="UmuC"/>
</dbReference>
<evidence type="ECO:0000256" key="14">
    <source>
        <dbReference type="ARBA" id="ARBA00049244"/>
    </source>
</evidence>
<evidence type="ECO:0000256" key="7">
    <source>
        <dbReference type="ARBA" id="ARBA00022723"/>
    </source>
</evidence>
<dbReference type="InterPro" id="IPR050116">
    <property type="entry name" value="DNA_polymerase-Y"/>
</dbReference>
<dbReference type="InterPro" id="IPR017961">
    <property type="entry name" value="DNA_pol_Y-fam_little_finger"/>
</dbReference>
<dbReference type="OMA" id="EVYTRQV"/>
<keyword evidence="8" id="KW-0227">DNA damage</keyword>
<name>A0A9Q0RLN2_BLOTA</name>
<comment type="similarity">
    <text evidence="1">Belongs to the DNA polymerase type-Y family.</text>
</comment>
<dbReference type="Proteomes" id="UP001142055">
    <property type="component" value="Chromosome 2"/>
</dbReference>
<keyword evidence="9" id="KW-0863">Zinc-finger</keyword>
<dbReference type="SUPFAM" id="SSF100879">
    <property type="entry name" value="Lesion bypass DNA polymerase (Y-family), little finger domain"/>
    <property type="match status" value="1"/>
</dbReference>
<keyword evidence="12" id="KW-0239">DNA-directed DNA polymerase</keyword>
<evidence type="ECO:0000313" key="17">
    <source>
        <dbReference type="EMBL" id="KAJ6220508.1"/>
    </source>
</evidence>
<dbReference type="FunFam" id="3.30.1490.100:FF:000004">
    <property type="entry name" value="DNA polymerase IV"/>
    <property type="match status" value="1"/>
</dbReference>
<reference evidence="17" key="1">
    <citation type="submission" date="2022-12" db="EMBL/GenBank/DDBJ databases">
        <title>Genome assemblies of Blomia tropicalis.</title>
        <authorList>
            <person name="Cui Y."/>
        </authorList>
    </citation>
    <scope>NUCLEOTIDE SEQUENCE</scope>
    <source>
        <tissue evidence="17">Adult mites</tissue>
    </source>
</reference>
<keyword evidence="13" id="KW-0234">DNA repair</keyword>
<dbReference type="GO" id="GO:0042276">
    <property type="term" value="P:error-prone translesion synthesis"/>
    <property type="evidence" value="ECO:0007669"/>
    <property type="project" value="TreeGrafter"/>
</dbReference>
<dbReference type="Pfam" id="PF00817">
    <property type="entry name" value="IMS"/>
    <property type="match status" value="1"/>
</dbReference>
<evidence type="ECO:0000256" key="5">
    <source>
        <dbReference type="ARBA" id="ARBA00022695"/>
    </source>
</evidence>
<evidence type="ECO:0000256" key="10">
    <source>
        <dbReference type="ARBA" id="ARBA00022833"/>
    </source>
</evidence>
<dbReference type="InterPro" id="IPR043502">
    <property type="entry name" value="DNA/RNA_pol_sf"/>
</dbReference>
<protein>
    <recommendedName>
        <fullName evidence="3">DNA polymerase kappa</fullName>
        <ecNumber evidence="2">2.7.7.7</ecNumber>
    </recommendedName>
</protein>
<evidence type="ECO:0000256" key="13">
    <source>
        <dbReference type="ARBA" id="ARBA00023204"/>
    </source>
</evidence>
<dbReference type="Gene3D" id="3.30.70.270">
    <property type="match status" value="1"/>
</dbReference>
<evidence type="ECO:0000256" key="9">
    <source>
        <dbReference type="ARBA" id="ARBA00022771"/>
    </source>
</evidence>
<dbReference type="GO" id="GO:0006260">
    <property type="term" value="P:DNA replication"/>
    <property type="evidence" value="ECO:0007669"/>
    <property type="project" value="UniProtKB-KW"/>
</dbReference>
<evidence type="ECO:0000256" key="8">
    <source>
        <dbReference type="ARBA" id="ARBA00022763"/>
    </source>
</evidence>
<dbReference type="Gene3D" id="3.30.1490.100">
    <property type="entry name" value="DNA polymerase, Y-family, little finger domain"/>
    <property type="match status" value="1"/>
</dbReference>
<dbReference type="InterPro" id="IPR024728">
    <property type="entry name" value="PolY_HhH_motif"/>
</dbReference>
<dbReference type="Pfam" id="PF11799">
    <property type="entry name" value="IMS_C"/>
    <property type="match status" value="1"/>
</dbReference>
<proteinExistence type="inferred from homology"/>
<dbReference type="Pfam" id="PF11798">
    <property type="entry name" value="IMS_HHH"/>
    <property type="match status" value="1"/>
</dbReference>
<dbReference type="GO" id="GO:0003684">
    <property type="term" value="F:damaged DNA binding"/>
    <property type="evidence" value="ECO:0007669"/>
    <property type="project" value="InterPro"/>
</dbReference>
<evidence type="ECO:0000256" key="3">
    <source>
        <dbReference type="ARBA" id="ARBA00016178"/>
    </source>
</evidence>
<evidence type="ECO:0000256" key="6">
    <source>
        <dbReference type="ARBA" id="ARBA00022705"/>
    </source>
</evidence>
<dbReference type="Gene3D" id="3.40.1170.60">
    <property type="match status" value="1"/>
</dbReference>
<dbReference type="CDD" id="cd03586">
    <property type="entry name" value="PolY_Pol_IV_kappa"/>
    <property type="match status" value="1"/>
</dbReference>
<evidence type="ECO:0000256" key="11">
    <source>
        <dbReference type="ARBA" id="ARBA00022842"/>
    </source>
</evidence>
<keyword evidence="7" id="KW-0479">Metal-binding</keyword>
<evidence type="ECO:0000256" key="15">
    <source>
        <dbReference type="SAM" id="Coils"/>
    </source>
</evidence>
<dbReference type="InterPro" id="IPR006642">
    <property type="entry name" value="Rad18_UBZ4"/>
</dbReference>
<dbReference type="SMART" id="SM00734">
    <property type="entry name" value="ZnF_Rad18"/>
    <property type="match status" value="1"/>
</dbReference>
<dbReference type="EMBL" id="JAPWDV010000002">
    <property type="protein sequence ID" value="KAJ6220508.1"/>
    <property type="molecule type" value="Genomic_DNA"/>
</dbReference>
<comment type="caution">
    <text evidence="17">The sequence shown here is derived from an EMBL/GenBank/DDBJ whole genome shotgun (WGS) entry which is preliminary data.</text>
</comment>
<dbReference type="Gene3D" id="3.30.160.60">
    <property type="entry name" value="Classic Zinc Finger"/>
    <property type="match status" value="1"/>
</dbReference>
<dbReference type="PANTHER" id="PTHR11076:SF33">
    <property type="entry name" value="DNA POLYMERASE KAPPA"/>
    <property type="match status" value="1"/>
</dbReference>
<evidence type="ECO:0000256" key="1">
    <source>
        <dbReference type="ARBA" id="ARBA00010945"/>
    </source>
</evidence>
<gene>
    <name evidence="17" type="ORF">RDWZM_006320</name>
</gene>
<feature type="domain" description="UmuC" evidence="16">
    <location>
        <begin position="81"/>
        <end position="264"/>
    </location>
</feature>